<dbReference type="Gene3D" id="3.30.300.20">
    <property type="match status" value="1"/>
</dbReference>
<dbReference type="InterPro" id="IPR015946">
    <property type="entry name" value="KH_dom-like_a/b"/>
</dbReference>
<dbReference type="InterPro" id="IPR000238">
    <property type="entry name" value="RbfA"/>
</dbReference>
<gene>
    <name evidence="3" type="primary">rbfA</name>
    <name evidence="5" type="ORF">BBK14_12270</name>
</gene>
<dbReference type="InterPro" id="IPR023799">
    <property type="entry name" value="RbfA_dom_sf"/>
</dbReference>
<comment type="caution">
    <text evidence="5">The sequence shown here is derived from an EMBL/GenBank/DDBJ whole genome shotgun (WGS) entry which is preliminary data.</text>
</comment>
<comment type="function">
    <text evidence="3">One of several proteins that assist in the late maturation steps of the functional core of the 30S ribosomal subunit. Associates with free 30S ribosomal subunits (but not with 30S subunits that are part of 70S ribosomes or polysomes). Required for efficient processing of 16S rRNA. May interact with the 5'-terminal helix region of 16S rRNA.</text>
</comment>
<dbReference type="OrthoDB" id="307788at2"/>
<dbReference type="NCBIfam" id="TIGR00082">
    <property type="entry name" value="rbfA"/>
    <property type="match status" value="1"/>
</dbReference>
<protein>
    <recommendedName>
        <fullName evidence="3">Ribosome-binding factor A</fullName>
    </recommendedName>
</protein>
<reference evidence="6" key="1">
    <citation type="submission" date="2016-07" db="EMBL/GenBank/DDBJ databases">
        <title>Frankia sp. NRRL B-16219 Genome sequencing.</title>
        <authorList>
            <person name="Ghodhbane-Gtari F."/>
            <person name="Swanson E."/>
            <person name="Gueddou A."/>
            <person name="Louati M."/>
            <person name="Nouioui I."/>
            <person name="Hezbri K."/>
            <person name="Abebe-Akele F."/>
            <person name="Simpson S."/>
            <person name="Morris K."/>
            <person name="Thomas K."/>
            <person name="Gtari M."/>
            <person name="Tisa L.S."/>
        </authorList>
    </citation>
    <scope>NUCLEOTIDE SEQUENCE [LARGE SCALE GENOMIC DNA]</scope>
    <source>
        <strain evidence="6">NRRL B-16219</strain>
    </source>
</reference>
<keyword evidence="6" id="KW-1185">Reference proteome</keyword>
<evidence type="ECO:0000256" key="2">
    <source>
        <dbReference type="ARBA" id="ARBA00022517"/>
    </source>
</evidence>
<dbReference type="AlphaFoldDB" id="A0A1S1R551"/>
<name>A0A1S1R551_9ACTN</name>
<dbReference type="GO" id="GO:0043024">
    <property type="term" value="F:ribosomal small subunit binding"/>
    <property type="evidence" value="ECO:0007669"/>
    <property type="project" value="TreeGrafter"/>
</dbReference>
<proteinExistence type="inferred from homology"/>
<evidence type="ECO:0000313" key="5">
    <source>
        <dbReference type="EMBL" id="OHV40422.1"/>
    </source>
</evidence>
<dbReference type="RefSeq" id="WP_071060558.1">
    <property type="nucleotide sequence ID" value="NZ_JBFLUH010000023.1"/>
</dbReference>
<evidence type="ECO:0000256" key="3">
    <source>
        <dbReference type="HAMAP-Rule" id="MF_00003"/>
    </source>
</evidence>
<dbReference type="GO" id="GO:0030490">
    <property type="term" value="P:maturation of SSU-rRNA"/>
    <property type="evidence" value="ECO:0007669"/>
    <property type="project" value="UniProtKB-UniRule"/>
</dbReference>
<sequence length="194" mass="20681">MADPARARRLAVRIREVVASTLERGVKDPRLGMVTITDARVTPDLMDATVFYTVYGDDVARQASAAALESAKGMLRSQVGRATGIKVTPTLTFVHDRLPDDARHLEDLLDVARRRDEELARVRQDATPAGEPDPYRRPRDADELDGDPLDGDPLDALADAGPGDGLTDGFGDGFGGDGPQAGGDTTVARQESAS</sequence>
<feature type="compositionally biased region" description="Acidic residues" evidence="4">
    <location>
        <begin position="142"/>
        <end position="153"/>
    </location>
</feature>
<comment type="subcellular location">
    <subcellularLocation>
        <location evidence="3">Cytoplasm</location>
    </subcellularLocation>
</comment>
<organism evidence="5 6">
    <name type="scientific">Parafrankia soli</name>
    <dbReference type="NCBI Taxonomy" id="2599596"/>
    <lineage>
        <taxon>Bacteria</taxon>
        <taxon>Bacillati</taxon>
        <taxon>Actinomycetota</taxon>
        <taxon>Actinomycetes</taxon>
        <taxon>Frankiales</taxon>
        <taxon>Frankiaceae</taxon>
        <taxon>Parafrankia</taxon>
    </lineage>
</organism>
<dbReference type="PANTHER" id="PTHR33515">
    <property type="entry name" value="RIBOSOME-BINDING FACTOR A, CHLOROPLASTIC-RELATED"/>
    <property type="match status" value="1"/>
</dbReference>
<evidence type="ECO:0000256" key="4">
    <source>
        <dbReference type="SAM" id="MobiDB-lite"/>
    </source>
</evidence>
<dbReference type="PANTHER" id="PTHR33515:SF1">
    <property type="entry name" value="RIBOSOME-BINDING FACTOR A, CHLOROPLASTIC-RELATED"/>
    <property type="match status" value="1"/>
</dbReference>
<evidence type="ECO:0000256" key="1">
    <source>
        <dbReference type="ARBA" id="ARBA00022490"/>
    </source>
</evidence>
<dbReference type="Pfam" id="PF02033">
    <property type="entry name" value="RBFA"/>
    <property type="match status" value="1"/>
</dbReference>
<dbReference type="HAMAP" id="MF_00003">
    <property type="entry name" value="RbfA"/>
    <property type="match status" value="1"/>
</dbReference>
<dbReference type="EMBL" id="MAXA01000069">
    <property type="protein sequence ID" value="OHV40422.1"/>
    <property type="molecule type" value="Genomic_DNA"/>
</dbReference>
<dbReference type="FunFam" id="3.30.300.20:FF:000018">
    <property type="entry name" value="Ribosome-binding factor A"/>
    <property type="match status" value="1"/>
</dbReference>
<keyword evidence="2 3" id="KW-0690">Ribosome biogenesis</keyword>
<evidence type="ECO:0000313" key="6">
    <source>
        <dbReference type="Proteomes" id="UP000179769"/>
    </source>
</evidence>
<dbReference type="PROSITE" id="PS01319">
    <property type="entry name" value="RBFA"/>
    <property type="match status" value="1"/>
</dbReference>
<keyword evidence="1 3" id="KW-0963">Cytoplasm</keyword>
<dbReference type="SUPFAM" id="SSF89919">
    <property type="entry name" value="Ribosome-binding factor A, RbfA"/>
    <property type="match status" value="1"/>
</dbReference>
<feature type="region of interest" description="Disordered" evidence="4">
    <location>
        <begin position="119"/>
        <end position="194"/>
    </location>
</feature>
<dbReference type="Proteomes" id="UP000179769">
    <property type="component" value="Unassembled WGS sequence"/>
</dbReference>
<comment type="similarity">
    <text evidence="3">Belongs to the RbfA family.</text>
</comment>
<dbReference type="InterPro" id="IPR020053">
    <property type="entry name" value="Ribosome-bd_factorA_CS"/>
</dbReference>
<dbReference type="GO" id="GO:0005829">
    <property type="term" value="C:cytosol"/>
    <property type="evidence" value="ECO:0007669"/>
    <property type="project" value="TreeGrafter"/>
</dbReference>
<feature type="compositionally biased region" description="Gly residues" evidence="4">
    <location>
        <begin position="162"/>
        <end position="181"/>
    </location>
</feature>
<comment type="subunit">
    <text evidence="3">Monomer. Binds 30S ribosomal subunits, but not 50S ribosomal subunits or 70S ribosomes.</text>
</comment>
<accession>A0A1S1R551</accession>